<gene>
    <name evidence="4" type="ORF">M409DRAFT_27101</name>
</gene>
<evidence type="ECO:0000313" key="5">
    <source>
        <dbReference type="Proteomes" id="UP000799537"/>
    </source>
</evidence>
<keyword evidence="2" id="KW-0472">Membrane</keyword>
<protein>
    <recommendedName>
        <fullName evidence="3">Tyrosinase copper-binding domain-containing protein</fullName>
    </recommendedName>
</protein>
<dbReference type="GeneID" id="54561692"/>
<dbReference type="InterPro" id="IPR002227">
    <property type="entry name" value="Tyrosinase_Cu-bd"/>
</dbReference>
<dbReference type="GO" id="GO:0016491">
    <property type="term" value="F:oxidoreductase activity"/>
    <property type="evidence" value="ECO:0007669"/>
    <property type="project" value="InterPro"/>
</dbReference>
<dbReference type="PRINTS" id="PR00092">
    <property type="entry name" value="TYROSINASE"/>
</dbReference>
<feature type="domain" description="Tyrosinase copper-binding" evidence="3">
    <location>
        <begin position="115"/>
        <end position="132"/>
    </location>
</feature>
<evidence type="ECO:0000313" key="4">
    <source>
        <dbReference type="EMBL" id="KAF2162476.1"/>
    </source>
</evidence>
<dbReference type="Gene3D" id="1.10.1280.10">
    <property type="entry name" value="Di-copper center containing domain from catechol oxidase"/>
    <property type="match status" value="1"/>
</dbReference>
<dbReference type="OrthoDB" id="6132182at2759"/>
<keyword evidence="5" id="KW-1185">Reference proteome</keyword>
<dbReference type="GO" id="GO:0046872">
    <property type="term" value="F:metal ion binding"/>
    <property type="evidence" value="ECO:0007669"/>
    <property type="project" value="UniProtKB-KW"/>
</dbReference>
<evidence type="ECO:0000259" key="3">
    <source>
        <dbReference type="PROSITE" id="PS00497"/>
    </source>
</evidence>
<name>A0A6A6CAJ8_ZASCE</name>
<dbReference type="Pfam" id="PF00264">
    <property type="entry name" value="Tyrosinase"/>
    <property type="match status" value="1"/>
</dbReference>
<dbReference type="AlphaFoldDB" id="A0A6A6CAJ8"/>
<organism evidence="4 5">
    <name type="scientific">Zasmidium cellare ATCC 36951</name>
    <dbReference type="NCBI Taxonomy" id="1080233"/>
    <lineage>
        <taxon>Eukaryota</taxon>
        <taxon>Fungi</taxon>
        <taxon>Dikarya</taxon>
        <taxon>Ascomycota</taxon>
        <taxon>Pezizomycotina</taxon>
        <taxon>Dothideomycetes</taxon>
        <taxon>Dothideomycetidae</taxon>
        <taxon>Mycosphaerellales</taxon>
        <taxon>Mycosphaerellaceae</taxon>
        <taxon>Zasmidium</taxon>
    </lineage>
</organism>
<keyword evidence="2" id="KW-1133">Transmembrane helix</keyword>
<dbReference type="InterPro" id="IPR008922">
    <property type="entry name" value="Di-copper_centre_dom_sf"/>
</dbReference>
<reference evidence="4" key="1">
    <citation type="journal article" date="2020" name="Stud. Mycol.">
        <title>101 Dothideomycetes genomes: a test case for predicting lifestyles and emergence of pathogens.</title>
        <authorList>
            <person name="Haridas S."/>
            <person name="Albert R."/>
            <person name="Binder M."/>
            <person name="Bloem J."/>
            <person name="Labutti K."/>
            <person name="Salamov A."/>
            <person name="Andreopoulos B."/>
            <person name="Baker S."/>
            <person name="Barry K."/>
            <person name="Bills G."/>
            <person name="Bluhm B."/>
            <person name="Cannon C."/>
            <person name="Castanera R."/>
            <person name="Culley D."/>
            <person name="Daum C."/>
            <person name="Ezra D."/>
            <person name="Gonzalez J."/>
            <person name="Henrissat B."/>
            <person name="Kuo A."/>
            <person name="Liang C."/>
            <person name="Lipzen A."/>
            <person name="Lutzoni F."/>
            <person name="Magnuson J."/>
            <person name="Mondo S."/>
            <person name="Nolan M."/>
            <person name="Ohm R."/>
            <person name="Pangilinan J."/>
            <person name="Park H.-J."/>
            <person name="Ramirez L."/>
            <person name="Alfaro M."/>
            <person name="Sun H."/>
            <person name="Tritt A."/>
            <person name="Yoshinaga Y."/>
            <person name="Zwiers L.-H."/>
            <person name="Turgeon B."/>
            <person name="Goodwin S."/>
            <person name="Spatafora J."/>
            <person name="Crous P."/>
            <person name="Grigoriev I."/>
        </authorList>
    </citation>
    <scope>NUCLEOTIDE SEQUENCE</scope>
    <source>
        <strain evidence="4">ATCC 36951</strain>
    </source>
</reference>
<dbReference type="SUPFAM" id="SSF48056">
    <property type="entry name" value="Di-copper centre-containing domain"/>
    <property type="match status" value="1"/>
</dbReference>
<sequence length="351" mass="39777">MIKESGWKPKYQIVPGDETELVHKTRTPYRLALVISLCAALIITAFTIVYPRINAVNTCSQPRVRREWRSLSEQQQLDYLKAVQCLARTPSGIHPNASLHDDFPWVHRNIGYIAHEAALFLPWHRYFVHIYETALQESCGYIGPMPYWDWSLDWETITHSPVLNDYTGFGGTGNENNHDCVEQGPFANMPALYNGTHYELHCLSRHFAFKEDVGVRHYDVSYLSPQTTADVLDTDDYMELVLGIEHGPHNHLPLGIGGDFLSFTAPAEPLFFLHHAQLDRLWWIWQSRSKQNSRAYSGPKSMGSNESASVDDLIPVSFPSLADDVPVKEVLSTQAGILCYTYDTAQIGEPV</sequence>
<dbReference type="PANTHER" id="PTHR11474">
    <property type="entry name" value="TYROSINASE FAMILY MEMBER"/>
    <property type="match status" value="1"/>
</dbReference>
<dbReference type="RefSeq" id="XP_033663365.1">
    <property type="nucleotide sequence ID" value="XM_033808420.1"/>
</dbReference>
<dbReference type="PROSITE" id="PS00497">
    <property type="entry name" value="TYROSINASE_1"/>
    <property type="match status" value="1"/>
</dbReference>
<feature type="transmembrane region" description="Helical" evidence="2">
    <location>
        <begin position="31"/>
        <end position="50"/>
    </location>
</feature>
<dbReference type="PANTHER" id="PTHR11474:SF127">
    <property type="entry name" value="TYROSINASE COPPER-BINDING DOMAIN-CONTAINING PROTEIN"/>
    <property type="match status" value="1"/>
</dbReference>
<keyword evidence="2" id="KW-0812">Transmembrane</keyword>
<proteinExistence type="predicted"/>
<evidence type="ECO:0000256" key="2">
    <source>
        <dbReference type="SAM" id="Phobius"/>
    </source>
</evidence>
<accession>A0A6A6CAJ8</accession>
<evidence type="ECO:0000256" key="1">
    <source>
        <dbReference type="ARBA" id="ARBA00022723"/>
    </source>
</evidence>
<dbReference type="InterPro" id="IPR050316">
    <property type="entry name" value="Tyrosinase/Hemocyanin"/>
</dbReference>
<dbReference type="Proteomes" id="UP000799537">
    <property type="component" value="Unassembled WGS sequence"/>
</dbReference>
<keyword evidence="1" id="KW-0479">Metal-binding</keyword>
<dbReference type="EMBL" id="ML993613">
    <property type="protein sequence ID" value="KAF2162476.1"/>
    <property type="molecule type" value="Genomic_DNA"/>
</dbReference>